<evidence type="ECO:0000256" key="2">
    <source>
        <dbReference type="ARBA" id="ARBA00022679"/>
    </source>
</evidence>
<comment type="similarity">
    <text evidence="1">Belongs to the carbohydrate kinase PfkB family.</text>
</comment>
<dbReference type="InterPro" id="IPR050306">
    <property type="entry name" value="PfkB_Carbo_kinase"/>
</dbReference>
<dbReference type="CDD" id="cd01167">
    <property type="entry name" value="bac_FRK"/>
    <property type="match status" value="1"/>
</dbReference>
<keyword evidence="4 7" id="KW-0418">Kinase</keyword>
<dbReference type="InterPro" id="IPR011611">
    <property type="entry name" value="PfkB_dom"/>
</dbReference>
<organism evidence="7 8">
    <name type="scientific">Microbacterium maritypicum</name>
    <name type="common">Microbacterium liquefaciens</name>
    <dbReference type="NCBI Taxonomy" id="33918"/>
    <lineage>
        <taxon>Bacteria</taxon>
        <taxon>Bacillati</taxon>
        <taxon>Actinomycetota</taxon>
        <taxon>Actinomycetes</taxon>
        <taxon>Micrococcales</taxon>
        <taxon>Microbacteriaceae</taxon>
        <taxon>Microbacterium</taxon>
    </lineage>
</organism>
<dbReference type="InterPro" id="IPR002173">
    <property type="entry name" value="Carboh/pur_kinase_PfkB_CS"/>
</dbReference>
<keyword evidence="3" id="KW-0547">Nucleotide-binding</keyword>
<dbReference type="InterPro" id="IPR029056">
    <property type="entry name" value="Ribokinase-like"/>
</dbReference>
<evidence type="ECO:0000313" key="8">
    <source>
        <dbReference type="Proteomes" id="UP000436027"/>
    </source>
</evidence>
<evidence type="ECO:0000256" key="4">
    <source>
        <dbReference type="ARBA" id="ARBA00022777"/>
    </source>
</evidence>
<dbReference type="Gene3D" id="3.40.1190.20">
    <property type="match status" value="1"/>
</dbReference>
<dbReference type="GO" id="GO:0016301">
    <property type="term" value="F:kinase activity"/>
    <property type="evidence" value="ECO:0007669"/>
    <property type="project" value="UniProtKB-KW"/>
</dbReference>
<evidence type="ECO:0000256" key="5">
    <source>
        <dbReference type="ARBA" id="ARBA00022840"/>
    </source>
</evidence>
<evidence type="ECO:0000256" key="3">
    <source>
        <dbReference type="ARBA" id="ARBA00022741"/>
    </source>
</evidence>
<comment type="caution">
    <text evidence="7">The sequence shown here is derived from an EMBL/GenBank/DDBJ whole genome shotgun (WGS) entry which is preliminary data.</text>
</comment>
<dbReference type="PROSITE" id="PS00584">
    <property type="entry name" value="PFKB_KINASES_2"/>
    <property type="match status" value="1"/>
</dbReference>
<dbReference type="Pfam" id="PF00294">
    <property type="entry name" value="PfkB"/>
    <property type="match status" value="1"/>
</dbReference>
<gene>
    <name evidence="7" type="ORF">F6W70_10935</name>
</gene>
<reference evidence="7 8" key="1">
    <citation type="submission" date="2019-09" db="EMBL/GenBank/DDBJ databases">
        <title>Whole genome sequencing of Microbacterium maritypicum.</title>
        <authorList>
            <person name="Lenchi N."/>
        </authorList>
    </citation>
    <scope>NUCLEOTIDE SEQUENCE [LARGE SCALE GENOMIC DNA]</scope>
    <source>
        <strain evidence="7 8">DSM 12512</strain>
    </source>
</reference>
<name>A0AAD3X047_MICMQ</name>
<evidence type="ECO:0000256" key="1">
    <source>
        <dbReference type="ARBA" id="ARBA00010688"/>
    </source>
</evidence>
<feature type="domain" description="Carbohydrate kinase PfkB" evidence="6">
    <location>
        <begin position="15"/>
        <end position="300"/>
    </location>
</feature>
<dbReference type="PANTHER" id="PTHR43085:SF1">
    <property type="entry name" value="PSEUDOURIDINE KINASE-RELATED"/>
    <property type="match status" value="1"/>
</dbReference>
<keyword evidence="2" id="KW-0808">Transferase</keyword>
<dbReference type="EMBL" id="WAAQ01000002">
    <property type="protein sequence ID" value="KAB1883151.1"/>
    <property type="molecule type" value="Genomic_DNA"/>
</dbReference>
<proteinExistence type="inferred from homology"/>
<accession>A0AAD3X047</accession>
<dbReference type="AlphaFoldDB" id="A0AAD3X047"/>
<dbReference type="Proteomes" id="UP000436027">
    <property type="component" value="Unassembled WGS sequence"/>
</dbReference>
<dbReference type="PANTHER" id="PTHR43085">
    <property type="entry name" value="HEXOKINASE FAMILY MEMBER"/>
    <property type="match status" value="1"/>
</dbReference>
<dbReference type="GO" id="GO:0005524">
    <property type="term" value="F:ATP binding"/>
    <property type="evidence" value="ECO:0007669"/>
    <property type="project" value="UniProtKB-KW"/>
</dbReference>
<evidence type="ECO:0000259" key="6">
    <source>
        <dbReference type="Pfam" id="PF00294"/>
    </source>
</evidence>
<dbReference type="PROSITE" id="PS00583">
    <property type="entry name" value="PFKB_KINASES_1"/>
    <property type="match status" value="1"/>
</dbReference>
<keyword evidence="5" id="KW-0067">ATP-binding</keyword>
<dbReference type="SUPFAM" id="SSF53613">
    <property type="entry name" value="Ribokinase-like"/>
    <property type="match status" value="1"/>
</dbReference>
<protein>
    <submittedName>
        <fullName evidence="7">Carbohydrate kinase</fullName>
    </submittedName>
</protein>
<dbReference type="RefSeq" id="WP_151486722.1">
    <property type="nucleotide sequence ID" value="NZ_BAAAIN010000001.1"/>
</dbReference>
<sequence length="312" mass="32078">MLTTRCLVVGEALVDVVDGVPHPGGSPMNVAIGLARLGIDTRFLTRIGDDEYGRMLGEHLVREGVALTAASLRVGECTSRATAVIGTDGAAVYDFDIEWTLSESTAIAEAAEADVIHVGSIGASLEPGATAVRAMLRTVSSRTLRTYDPNIRPALLRPRAAAVARVETIMAASHVVKLSDEDADWLYPGRAVDDVLAHLLARGARMAVVTRGGIGCTLAIAGGGRPVTRQAVPVSVVDTIGAGDAFMSGLVYGLVSGGLVSALTAEVFAPDADLLRALERVVDTALASAAVAVSRTGAAPPHLGELAHSSVS</sequence>
<evidence type="ECO:0000313" key="7">
    <source>
        <dbReference type="EMBL" id="KAB1883151.1"/>
    </source>
</evidence>